<dbReference type="PANTHER" id="PTHR30213:SF0">
    <property type="entry name" value="UPF0761 MEMBRANE PROTEIN YIHY"/>
    <property type="match status" value="1"/>
</dbReference>
<evidence type="ECO:0000256" key="3">
    <source>
        <dbReference type="ARBA" id="ARBA00022692"/>
    </source>
</evidence>
<keyword evidence="4 6" id="KW-1133">Transmembrane helix</keyword>
<evidence type="ECO:0000256" key="1">
    <source>
        <dbReference type="ARBA" id="ARBA00004651"/>
    </source>
</evidence>
<evidence type="ECO:0000256" key="6">
    <source>
        <dbReference type="SAM" id="Phobius"/>
    </source>
</evidence>
<accession>A0A2W5Q7J4</accession>
<comment type="subcellular location">
    <subcellularLocation>
        <location evidence="1">Cell membrane</location>
        <topology evidence="1">Multi-pass membrane protein</topology>
    </subcellularLocation>
</comment>
<sequence>MIAFFKKCLKNPAVQYLLRLFQNIGDDYIGLLAAGVAFYFFMASFPAIAAAISLYGLFSDPAFVTDQMGNLANFMPAESLKILEDQATSISASNTAALGLGFLVGILLAIYSTTKGVNALIAGLNIAFNLRETRNILILNYTAFVLTFVMMAYMLFALSMIALMPAFFHFLHIPDSIATPLLMLRWPLLLLSAALGVQLIYNFAPCWRSHEGGRPKRKWLSWGAATATLFWVGGSSLFSLFVSNFGNYNETYGSLGAVAVLLLWFWLNALTILFGAEVNASFTVPKDEGMEEIHFGDTPPQKIKARR</sequence>
<gene>
    <name evidence="7" type="ORF">DI551_03495</name>
</gene>
<evidence type="ECO:0000256" key="2">
    <source>
        <dbReference type="ARBA" id="ARBA00022475"/>
    </source>
</evidence>
<reference evidence="7 8" key="1">
    <citation type="submission" date="2017-08" db="EMBL/GenBank/DDBJ databases">
        <title>Infants hospitalized years apart are colonized by the same room-sourced microbial strains.</title>
        <authorList>
            <person name="Brooks B."/>
            <person name="Olm M.R."/>
            <person name="Firek B.A."/>
            <person name="Baker R."/>
            <person name="Thomas B.C."/>
            <person name="Morowitz M.J."/>
            <person name="Banfield J.F."/>
        </authorList>
    </citation>
    <scope>NUCLEOTIDE SEQUENCE [LARGE SCALE GENOMIC DNA]</scope>
    <source>
        <strain evidence="7">S2_005_002_R2_29</strain>
    </source>
</reference>
<feature type="transmembrane region" description="Helical" evidence="6">
    <location>
        <begin position="138"/>
        <end position="168"/>
    </location>
</feature>
<dbReference type="PANTHER" id="PTHR30213">
    <property type="entry name" value="INNER MEMBRANE PROTEIN YHJD"/>
    <property type="match status" value="1"/>
</dbReference>
<organism evidence="7 8">
    <name type="scientific">Micavibrio aeruginosavorus</name>
    <dbReference type="NCBI Taxonomy" id="349221"/>
    <lineage>
        <taxon>Bacteria</taxon>
        <taxon>Pseudomonadati</taxon>
        <taxon>Bdellovibrionota</taxon>
        <taxon>Bdellovibrionia</taxon>
        <taxon>Bdellovibrionales</taxon>
        <taxon>Pseudobdellovibrionaceae</taxon>
        <taxon>Micavibrio</taxon>
    </lineage>
</organism>
<evidence type="ECO:0000256" key="5">
    <source>
        <dbReference type="ARBA" id="ARBA00023136"/>
    </source>
</evidence>
<dbReference type="NCBIfam" id="TIGR00765">
    <property type="entry name" value="yihY_not_rbn"/>
    <property type="match status" value="1"/>
</dbReference>
<feature type="transmembrane region" description="Helical" evidence="6">
    <location>
        <begin position="102"/>
        <end position="126"/>
    </location>
</feature>
<dbReference type="EMBL" id="QFQB01000014">
    <property type="protein sequence ID" value="PZQ47370.1"/>
    <property type="molecule type" value="Genomic_DNA"/>
</dbReference>
<keyword evidence="5 6" id="KW-0472">Membrane</keyword>
<name>A0A2W5Q7J4_9BACT</name>
<feature type="transmembrane region" description="Helical" evidence="6">
    <location>
        <begin position="188"/>
        <end position="207"/>
    </location>
</feature>
<evidence type="ECO:0008006" key="9">
    <source>
        <dbReference type="Google" id="ProtNLM"/>
    </source>
</evidence>
<keyword evidence="2" id="KW-1003">Cell membrane</keyword>
<feature type="transmembrane region" description="Helical" evidence="6">
    <location>
        <begin position="28"/>
        <end position="58"/>
    </location>
</feature>
<dbReference type="PIRSF" id="PIRSF035875">
    <property type="entry name" value="RNase_BN"/>
    <property type="match status" value="1"/>
</dbReference>
<dbReference type="InterPro" id="IPR017039">
    <property type="entry name" value="Virul_fac_BrkB"/>
</dbReference>
<dbReference type="GO" id="GO:0005886">
    <property type="term" value="C:plasma membrane"/>
    <property type="evidence" value="ECO:0007669"/>
    <property type="project" value="UniProtKB-SubCell"/>
</dbReference>
<evidence type="ECO:0000256" key="4">
    <source>
        <dbReference type="ARBA" id="ARBA00022989"/>
    </source>
</evidence>
<dbReference type="AlphaFoldDB" id="A0A2W5Q7J4"/>
<dbReference type="Proteomes" id="UP000249417">
    <property type="component" value="Unassembled WGS sequence"/>
</dbReference>
<dbReference type="Pfam" id="PF03631">
    <property type="entry name" value="Virul_fac_BrkB"/>
    <property type="match status" value="1"/>
</dbReference>
<comment type="caution">
    <text evidence="7">The sequence shown here is derived from an EMBL/GenBank/DDBJ whole genome shotgun (WGS) entry which is preliminary data.</text>
</comment>
<proteinExistence type="predicted"/>
<keyword evidence="3 6" id="KW-0812">Transmembrane</keyword>
<protein>
    <recommendedName>
        <fullName evidence="9">YihY/virulence factor BrkB family protein</fullName>
    </recommendedName>
</protein>
<evidence type="ECO:0000313" key="8">
    <source>
        <dbReference type="Proteomes" id="UP000249417"/>
    </source>
</evidence>
<feature type="transmembrane region" description="Helical" evidence="6">
    <location>
        <begin position="254"/>
        <end position="276"/>
    </location>
</feature>
<feature type="transmembrane region" description="Helical" evidence="6">
    <location>
        <begin position="219"/>
        <end position="242"/>
    </location>
</feature>
<evidence type="ECO:0000313" key="7">
    <source>
        <dbReference type="EMBL" id="PZQ47370.1"/>
    </source>
</evidence>